<dbReference type="InterPro" id="IPR023780">
    <property type="entry name" value="Chromo_domain"/>
</dbReference>
<sequence length="99" mass="11742">IGFSQTNRINNLRKNDDSSVYSEDEYVVEKILDKRYNSKTKKTEYLIKWKGYNNPSDNTWEPEENCVCQFLISSSNIACHYLRRFPSNNVGFFSKKTRE</sequence>
<keyword evidence="2" id="KW-0539">Nucleus</keyword>
<dbReference type="AlphaFoldDB" id="A0A0N4UQV7"/>
<evidence type="ECO:0000313" key="7">
    <source>
        <dbReference type="WBParaSite" id="DME_0001041401-mRNA-1"/>
    </source>
</evidence>
<dbReference type="PRINTS" id="PR00504">
    <property type="entry name" value="CHROMODOMAIN"/>
</dbReference>
<evidence type="ECO:0000259" key="3">
    <source>
        <dbReference type="PROSITE" id="PS50013"/>
    </source>
</evidence>
<evidence type="ECO:0000313" key="6">
    <source>
        <dbReference type="Proteomes" id="UP000274756"/>
    </source>
</evidence>
<name>A0A0N4UQV7_DRAME</name>
<evidence type="ECO:0000313" key="4">
    <source>
        <dbReference type="EMBL" id="VDN60926.1"/>
    </source>
</evidence>
<dbReference type="EMBL" id="UYYG01001268">
    <property type="protein sequence ID" value="VDN60926.1"/>
    <property type="molecule type" value="Genomic_DNA"/>
</dbReference>
<dbReference type="PROSITE" id="PS50013">
    <property type="entry name" value="CHROMO_2"/>
    <property type="match status" value="1"/>
</dbReference>
<accession>A0A0N4UQV7</accession>
<dbReference type="STRING" id="318479.A0A0N4UQV7"/>
<dbReference type="Proteomes" id="UP000274756">
    <property type="component" value="Unassembled WGS sequence"/>
</dbReference>
<dbReference type="Gene3D" id="2.40.50.40">
    <property type="match status" value="1"/>
</dbReference>
<dbReference type="SMART" id="SM00298">
    <property type="entry name" value="CHROMO"/>
    <property type="match status" value="1"/>
</dbReference>
<protein>
    <submittedName>
        <fullName evidence="7">Chromo domain-containing protein</fullName>
    </submittedName>
</protein>
<reference evidence="4 6" key="2">
    <citation type="submission" date="2018-11" db="EMBL/GenBank/DDBJ databases">
        <authorList>
            <consortium name="Pathogen Informatics"/>
        </authorList>
    </citation>
    <scope>NUCLEOTIDE SEQUENCE [LARGE SCALE GENOMIC DNA]</scope>
</reference>
<dbReference type="Proteomes" id="UP000038040">
    <property type="component" value="Unplaced"/>
</dbReference>
<gene>
    <name evidence="4" type="ORF">DME_LOCUS10899</name>
</gene>
<dbReference type="SUPFAM" id="SSF54160">
    <property type="entry name" value="Chromo domain-like"/>
    <property type="match status" value="1"/>
</dbReference>
<evidence type="ECO:0000256" key="2">
    <source>
        <dbReference type="ARBA" id="ARBA00023242"/>
    </source>
</evidence>
<organism evidence="5 7">
    <name type="scientific">Dracunculus medinensis</name>
    <name type="common">Guinea worm</name>
    <dbReference type="NCBI Taxonomy" id="318479"/>
    <lineage>
        <taxon>Eukaryota</taxon>
        <taxon>Metazoa</taxon>
        <taxon>Ecdysozoa</taxon>
        <taxon>Nematoda</taxon>
        <taxon>Chromadorea</taxon>
        <taxon>Rhabditida</taxon>
        <taxon>Spirurina</taxon>
        <taxon>Dracunculoidea</taxon>
        <taxon>Dracunculidae</taxon>
        <taxon>Dracunculus</taxon>
    </lineage>
</organism>
<dbReference type="CDD" id="cd00024">
    <property type="entry name" value="CD_CSD"/>
    <property type="match status" value="1"/>
</dbReference>
<dbReference type="InterPro" id="IPR017984">
    <property type="entry name" value="Chromo_dom_subgr"/>
</dbReference>
<keyword evidence="6" id="KW-1185">Reference proteome</keyword>
<feature type="domain" description="Chromo" evidence="3">
    <location>
        <begin position="26"/>
        <end position="72"/>
    </location>
</feature>
<evidence type="ECO:0000256" key="1">
    <source>
        <dbReference type="ARBA" id="ARBA00004123"/>
    </source>
</evidence>
<dbReference type="InterPro" id="IPR000953">
    <property type="entry name" value="Chromo/chromo_shadow_dom"/>
</dbReference>
<dbReference type="OrthoDB" id="433924at2759"/>
<evidence type="ECO:0000313" key="5">
    <source>
        <dbReference type="Proteomes" id="UP000038040"/>
    </source>
</evidence>
<dbReference type="Pfam" id="PF00385">
    <property type="entry name" value="Chromo"/>
    <property type="match status" value="1"/>
</dbReference>
<dbReference type="InterPro" id="IPR051219">
    <property type="entry name" value="Heterochromatin_chromo-domain"/>
</dbReference>
<dbReference type="InterPro" id="IPR016197">
    <property type="entry name" value="Chromo-like_dom_sf"/>
</dbReference>
<dbReference type="PANTHER" id="PTHR22812">
    <property type="entry name" value="CHROMOBOX PROTEIN"/>
    <property type="match status" value="1"/>
</dbReference>
<reference evidence="7" key="1">
    <citation type="submission" date="2017-02" db="UniProtKB">
        <authorList>
            <consortium name="WormBaseParasite"/>
        </authorList>
    </citation>
    <scope>IDENTIFICATION</scope>
</reference>
<dbReference type="GO" id="GO:0005634">
    <property type="term" value="C:nucleus"/>
    <property type="evidence" value="ECO:0007669"/>
    <property type="project" value="UniProtKB-SubCell"/>
</dbReference>
<dbReference type="WBParaSite" id="DME_0001041401-mRNA-1">
    <property type="protein sequence ID" value="DME_0001041401-mRNA-1"/>
    <property type="gene ID" value="DME_0001041401"/>
</dbReference>
<comment type="subcellular location">
    <subcellularLocation>
        <location evidence="1">Nucleus</location>
    </subcellularLocation>
</comment>
<proteinExistence type="predicted"/>